<evidence type="ECO:0000313" key="1">
    <source>
        <dbReference type="EMBL" id="VAW07917.1"/>
    </source>
</evidence>
<gene>
    <name evidence="1" type="ORF">MNBD_ACTINO02-980</name>
</gene>
<protein>
    <recommendedName>
        <fullName evidence="2">Lipoprotein</fullName>
    </recommendedName>
</protein>
<name>A0A3B0T3L3_9ZZZZ</name>
<reference evidence="1" key="1">
    <citation type="submission" date="2018-06" db="EMBL/GenBank/DDBJ databases">
        <authorList>
            <person name="Zhirakovskaya E."/>
        </authorList>
    </citation>
    <scope>NUCLEOTIDE SEQUENCE</scope>
</reference>
<organism evidence="1">
    <name type="scientific">hydrothermal vent metagenome</name>
    <dbReference type="NCBI Taxonomy" id="652676"/>
    <lineage>
        <taxon>unclassified sequences</taxon>
        <taxon>metagenomes</taxon>
        <taxon>ecological metagenomes</taxon>
    </lineage>
</organism>
<proteinExistence type="predicted"/>
<accession>A0A3B0T3L3</accession>
<dbReference type="EMBL" id="UOEK01000427">
    <property type="protein sequence ID" value="VAW07917.1"/>
    <property type="molecule type" value="Genomic_DNA"/>
</dbReference>
<sequence>MNAPKLVVAAAFAVLIAACGTSESEPATSAPPTASVVTTSTSVESTASQSRDAGFELLDVCLGAINTAAADVDLGSPDVEALLADVFVDGLPPECDVLIDTSPEDFGLTQDDVAARLEALLPAQLLEFMLSPVE</sequence>
<evidence type="ECO:0008006" key="2">
    <source>
        <dbReference type="Google" id="ProtNLM"/>
    </source>
</evidence>
<dbReference type="AlphaFoldDB" id="A0A3B0T3L3"/>
<dbReference type="PROSITE" id="PS51257">
    <property type="entry name" value="PROKAR_LIPOPROTEIN"/>
    <property type="match status" value="1"/>
</dbReference>